<dbReference type="AlphaFoldDB" id="A0A9X0ALP6"/>
<evidence type="ECO:0000313" key="2">
    <source>
        <dbReference type="EMBL" id="KAJ8065091.1"/>
    </source>
</evidence>
<name>A0A9X0ALP6_9HELO</name>
<feature type="region of interest" description="Disordered" evidence="1">
    <location>
        <begin position="1"/>
        <end position="29"/>
    </location>
</feature>
<evidence type="ECO:0000256" key="1">
    <source>
        <dbReference type="SAM" id="MobiDB-lite"/>
    </source>
</evidence>
<comment type="caution">
    <text evidence="2">The sequence shown here is derived from an EMBL/GenBank/DDBJ whole genome shotgun (WGS) entry which is preliminary data.</text>
</comment>
<accession>A0A9X0ALP6</accession>
<feature type="compositionally biased region" description="Basic and acidic residues" evidence="1">
    <location>
        <begin position="1"/>
        <end position="11"/>
    </location>
</feature>
<gene>
    <name evidence="2" type="ORF">OCU04_005804</name>
</gene>
<proteinExistence type="predicted"/>
<dbReference type="EMBL" id="JAPEIS010000006">
    <property type="protein sequence ID" value="KAJ8065091.1"/>
    <property type="molecule type" value="Genomic_DNA"/>
</dbReference>
<reference evidence="2" key="1">
    <citation type="submission" date="2022-11" db="EMBL/GenBank/DDBJ databases">
        <title>Genome Resource of Sclerotinia nivalis Strain SnTB1, a Plant Pathogen Isolated from American Ginseng.</title>
        <authorList>
            <person name="Fan S."/>
        </authorList>
    </citation>
    <scope>NUCLEOTIDE SEQUENCE</scope>
    <source>
        <strain evidence="2">SnTB1</strain>
    </source>
</reference>
<keyword evidence="3" id="KW-1185">Reference proteome</keyword>
<sequence>MAHALQEETRNHQGSTQSSNQELDSQKLLKAPAISVDPDACDQHNAVASFSGWISECEACQNIWRCFSRPDSANPVKLGYITEALATQCRTHKP</sequence>
<evidence type="ECO:0000313" key="3">
    <source>
        <dbReference type="Proteomes" id="UP001152300"/>
    </source>
</evidence>
<feature type="compositionally biased region" description="Polar residues" evidence="1">
    <location>
        <begin position="12"/>
        <end position="23"/>
    </location>
</feature>
<protein>
    <submittedName>
        <fullName evidence="2">Uncharacterized protein</fullName>
    </submittedName>
</protein>
<organism evidence="2 3">
    <name type="scientific">Sclerotinia nivalis</name>
    <dbReference type="NCBI Taxonomy" id="352851"/>
    <lineage>
        <taxon>Eukaryota</taxon>
        <taxon>Fungi</taxon>
        <taxon>Dikarya</taxon>
        <taxon>Ascomycota</taxon>
        <taxon>Pezizomycotina</taxon>
        <taxon>Leotiomycetes</taxon>
        <taxon>Helotiales</taxon>
        <taxon>Sclerotiniaceae</taxon>
        <taxon>Sclerotinia</taxon>
    </lineage>
</organism>
<dbReference type="Proteomes" id="UP001152300">
    <property type="component" value="Unassembled WGS sequence"/>
</dbReference>